<proteinExistence type="predicted"/>
<dbReference type="Proteomes" id="UP000033188">
    <property type="component" value="Chromosome 2"/>
</dbReference>
<evidence type="ECO:0000256" key="1">
    <source>
        <dbReference type="SAM" id="MobiDB-lite"/>
    </source>
</evidence>
<keyword evidence="2" id="KW-1133">Transmembrane helix</keyword>
<dbReference type="GO" id="GO:0031965">
    <property type="term" value="C:nuclear membrane"/>
    <property type="evidence" value="ECO:0007669"/>
    <property type="project" value="InterPro"/>
</dbReference>
<feature type="compositionally biased region" description="Basic residues" evidence="1">
    <location>
        <begin position="245"/>
        <end position="264"/>
    </location>
</feature>
<evidence type="ECO:0000259" key="3">
    <source>
        <dbReference type="SMART" id="SM01042"/>
    </source>
</evidence>
<dbReference type="PANTHER" id="PTHR28136">
    <property type="entry name" value="NUCLEUS EXPORT PROTEIN BRR6"/>
    <property type="match status" value="1"/>
</dbReference>
<dbReference type="OMA" id="FNGWVRA"/>
<accession>A0A061D601</accession>
<feature type="transmembrane region" description="Helical" evidence="2">
    <location>
        <begin position="316"/>
        <end position="338"/>
    </location>
</feature>
<evidence type="ECO:0000313" key="5">
    <source>
        <dbReference type="Proteomes" id="UP000033188"/>
    </source>
</evidence>
<keyword evidence="5" id="KW-1185">Reference proteome</keyword>
<feature type="region of interest" description="Disordered" evidence="1">
    <location>
        <begin position="225"/>
        <end position="266"/>
    </location>
</feature>
<keyword evidence="2" id="KW-0472">Membrane</keyword>
<sequence length="552" mass="61766">MEEFSNNGGAPDIGDTLTELSALTLSSRDYDNSQSGNSTGTSGAQRNNDHKSRDIYESNEDVLFVGTNIRVKTDRDEQRCNKYDTGYQTSDPAHTDALPLPYRNDTIYDNYNNSNGTLDCNNAGGDPAVGNMYTHSMDSTAAGDSGNADGDEITTVLKMPCYSEEKPQTGFLLNFFRRKGAKATLKSIVKGKPVYNKVIDLDADSTTPCEYEDVNDALRQIVSTRSAGRAESVSGSVSNGSSTSNRRRRYHHNDHHHRHDHVSHRPYPYQPVVSVARMEPAQMGRFDFYGPGVTHKTDSAEYQPMTPDLFNGWVRAFFNVAVTTVLLYLGLVFILAISRDIGNGLEKRRQMVKAEAMLCQELYRKNKCRTVNVPALEQQCRDWEACMYKDAILYDDTSFLSAEVLGGVINKFVSQLDVRTVGIVIAAFLALFVGSNCALSMSGSPRQSRPGWFRRLFSRNRQPQDGSDILQGNGFATNPQVMHVMHNPYLQPNYCLMGNYPYVDNRYHSPTPPSTSLNYYNDKPDDEASWSTKSGPTTAWKRRFTSTWVDQN</sequence>
<dbReference type="VEuPathDB" id="PiroplasmaDB:BBBOND_0211350"/>
<organism evidence="4 5">
    <name type="scientific">Babesia bigemina</name>
    <dbReference type="NCBI Taxonomy" id="5866"/>
    <lineage>
        <taxon>Eukaryota</taxon>
        <taxon>Sar</taxon>
        <taxon>Alveolata</taxon>
        <taxon>Apicomplexa</taxon>
        <taxon>Aconoidasida</taxon>
        <taxon>Piroplasmida</taxon>
        <taxon>Babesiidae</taxon>
        <taxon>Babesia</taxon>
    </lineage>
</organism>
<dbReference type="InterPro" id="IPR018767">
    <property type="entry name" value="Brl1/Brr6_dom"/>
</dbReference>
<evidence type="ECO:0000256" key="2">
    <source>
        <dbReference type="SAM" id="Phobius"/>
    </source>
</evidence>
<reference evidence="5" key="1">
    <citation type="submission" date="2014-06" db="EMBL/GenBank/DDBJ databases">
        <authorList>
            <person name="Aslett M."/>
            <person name="De Silva N."/>
        </authorList>
    </citation>
    <scope>NUCLEOTIDE SEQUENCE [LARGE SCALE GENOMIC DNA]</scope>
    <source>
        <strain evidence="5">Bond</strain>
    </source>
</reference>
<dbReference type="AlphaFoldDB" id="A0A061D601"/>
<protein>
    <submittedName>
        <fullName evidence="4">Nucleus export protein, putative</fullName>
    </submittedName>
</protein>
<feature type="domain" description="Brl1/Brr6" evidence="3">
    <location>
        <begin position="310"/>
        <end position="443"/>
    </location>
</feature>
<dbReference type="PANTHER" id="PTHR28136:SF1">
    <property type="entry name" value="NUCLEUS EXPORT PROTEIN BRL1"/>
    <property type="match status" value="1"/>
</dbReference>
<dbReference type="GO" id="GO:0006998">
    <property type="term" value="P:nuclear envelope organization"/>
    <property type="evidence" value="ECO:0007669"/>
    <property type="project" value="InterPro"/>
</dbReference>
<dbReference type="KEGG" id="bbig:BBBOND_0211350"/>
<dbReference type="GeneID" id="24564529"/>
<name>A0A061D601_BABBI</name>
<feature type="compositionally biased region" description="Low complexity" evidence="1">
    <location>
        <begin position="232"/>
        <end position="244"/>
    </location>
</feature>
<dbReference type="OrthoDB" id="5961at2759"/>
<feature type="region of interest" description="Disordered" evidence="1">
    <location>
        <begin position="1"/>
        <end position="55"/>
    </location>
</feature>
<dbReference type="GO" id="GO:0055088">
    <property type="term" value="P:lipid homeostasis"/>
    <property type="evidence" value="ECO:0007669"/>
    <property type="project" value="InterPro"/>
</dbReference>
<dbReference type="SMART" id="SM01042">
    <property type="entry name" value="Brr6_like_C_C"/>
    <property type="match status" value="1"/>
</dbReference>
<keyword evidence="2" id="KW-0812">Transmembrane</keyword>
<dbReference type="RefSeq" id="XP_012768174.1">
    <property type="nucleotide sequence ID" value="XM_012912720.1"/>
</dbReference>
<evidence type="ECO:0000313" key="4">
    <source>
        <dbReference type="EMBL" id="CDR95988.1"/>
    </source>
</evidence>
<dbReference type="InterPro" id="IPR040202">
    <property type="entry name" value="Brl1/Brr6"/>
</dbReference>
<feature type="transmembrane region" description="Helical" evidence="2">
    <location>
        <begin position="421"/>
        <end position="441"/>
    </location>
</feature>
<feature type="compositionally biased region" description="Low complexity" evidence="1">
    <location>
        <begin position="16"/>
        <end position="43"/>
    </location>
</feature>
<dbReference type="Pfam" id="PF10104">
    <property type="entry name" value="Brr6_like_C_C"/>
    <property type="match status" value="1"/>
</dbReference>
<dbReference type="EMBL" id="LK391708">
    <property type="protein sequence ID" value="CDR95988.1"/>
    <property type="molecule type" value="Genomic_DNA"/>
</dbReference>
<gene>
    <name evidence="4" type="ORF">BBBOND_0211350</name>
</gene>